<accession>A0A2B7X5V3</accession>
<reference evidence="1 2" key="1">
    <citation type="submission" date="2017-10" db="EMBL/GenBank/DDBJ databases">
        <title>Comparative genomics in systemic dimorphic fungi from Ajellomycetaceae.</title>
        <authorList>
            <person name="Munoz J.F."/>
            <person name="Mcewen J.G."/>
            <person name="Clay O.K."/>
            <person name="Cuomo C.A."/>
        </authorList>
    </citation>
    <scope>NUCLEOTIDE SEQUENCE [LARGE SCALE GENOMIC DNA]</scope>
    <source>
        <strain evidence="1 2">UAMH5409</strain>
    </source>
</reference>
<proteinExistence type="predicted"/>
<dbReference type="EMBL" id="PDNB01000137">
    <property type="protein sequence ID" value="PGH04325.1"/>
    <property type="molecule type" value="Genomic_DNA"/>
</dbReference>
<keyword evidence="2" id="KW-1185">Reference proteome</keyword>
<evidence type="ECO:0000313" key="2">
    <source>
        <dbReference type="Proteomes" id="UP000223968"/>
    </source>
</evidence>
<name>A0A2B7X5V3_9EURO</name>
<dbReference type="Proteomes" id="UP000223968">
    <property type="component" value="Unassembled WGS sequence"/>
</dbReference>
<sequence>MSYANMDHTFVSSTAAAILTAMQAATDQWCNPASDSSCTNCGIPLCTTGISPQPLGYGPPDALEVSVSGSSETSCYDINPKGYRRHNLGNDYVECGSATRQMKFVGSTNKEIETGRLEYYPGFNTFRCKDGKEFRASGSVDFDYTCTHDSGFNATCTAEDVEIPMTEWWWV</sequence>
<dbReference type="OrthoDB" id="3556996at2759"/>
<dbReference type="STRING" id="1447875.A0A2B7X5V3"/>
<protein>
    <submittedName>
        <fullName evidence="1">Uncharacterized protein</fullName>
    </submittedName>
</protein>
<organism evidence="1 2">
    <name type="scientific">Helicocarpus griseus UAMH5409</name>
    <dbReference type="NCBI Taxonomy" id="1447875"/>
    <lineage>
        <taxon>Eukaryota</taxon>
        <taxon>Fungi</taxon>
        <taxon>Dikarya</taxon>
        <taxon>Ascomycota</taxon>
        <taxon>Pezizomycotina</taxon>
        <taxon>Eurotiomycetes</taxon>
        <taxon>Eurotiomycetidae</taxon>
        <taxon>Onygenales</taxon>
        <taxon>Ajellomycetaceae</taxon>
        <taxon>Helicocarpus</taxon>
    </lineage>
</organism>
<evidence type="ECO:0000313" key="1">
    <source>
        <dbReference type="EMBL" id="PGH04325.1"/>
    </source>
</evidence>
<dbReference type="AlphaFoldDB" id="A0A2B7X5V3"/>
<comment type="caution">
    <text evidence="1">The sequence shown here is derived from an EMBL/GenBank/DDBJ whole genome shotgun (WGS) entry which is preliminary data.</text>
</comment>
<gene>
    <name evidence="1" type="ORF">AJ79_07105</name>
</gene>